<dbReference type="PANTHER" id="PTHR10846">
    <property type="entry name" value="SODIUM/POTASSIUM/CALCIUM EXCHANGER"/>
    <property type="match status" value="1"/>
</dbReference>
<comment type="caution">
    <text evidence="7">The sequence shown here is derived from an EMBL/GenBank/DDBJ whole genome shotgun (WGS) entry which is preliminary data.</text>
</comment>
<feature type="transmembrane region" description="Helical" evidence="5">
    <location>
        <begin position="130"/>
        <end position="148"/>
    </location>
</feature>
<feature type="transmembrane region" description="Helical" evidence="5">
    <location>
        <begin position="303"/>
        <end position="322"/>
    </location>
</feature>
<feature type="transmembrane region" description="Helical" evidence="5">
    <location>
        <begin position="241"/>
        <end position="261"/>
    </location>
</feature>
<keyword evidence="2 5" id="KW-0812">Transmembrane</keyword>
<reference evidence="7" key="1">
    <citation type="submission" date="2020-05" db="EMBL/GenBank/DDBJ databases">
        <title>Sulfur intermediates as new biogeochemical hubs in an aquatic model microbial ecosystem.</title>
        <authorList>
            <person name="Vigneron A."/>
        </authorList>
    </citation>
    <scope>NUCLEOTIDE SEQUENCE</scope>
    <source>
        <strain evidence="7">Bin.250</strain>
    </source>
</reference>
<feature type="transmembrane region" description="Helical" evidence="5">
    <location>
        <begin position="33"/>
        <end position="55"/>
    </location>
</feature>
<dbReference type="GO" id="GO:0008273">
    <property type="term" value="F:calcium, potassium:sodium antiporter activity"/>
    <property type="evidence" value="ECO:0007669"/>
    <property type="project" value="TreeGrafter"/>
</dbReference>
<feature type="transmembrane region" description="Helical" evidence="5">
    <location>
        <begin position="273"/>
        <end position="291"/>
    </location>
</feature>
<dbReference type="GO" id="GO:0006874">
    <property type="term" value="P:intracellular calcium ion homeostasis"/>
    <property type="evidence" value="ECO:0007669"/>
    <property type="project" value="TreeGrafter"/>
</dbReference>
<feature type="domain" description="Sodium/calcium exchanger membrane region" evidence="6">
    <location>
        <begin position="173"/>
        <end position="315"/>
    </location>
</feature>
<feature type="domain" description="Sodium/calcium exchanger membrane region" evidence="6">
    <location>
        <begin position="3"/>
        <end position="144"/>
    </location>
</feature>
<dbReference type="Proteomes" id="UP000754644">
    <property type="component" value="Unassembled WGS sequence"/>
</dbReference>
<evidence type="ECO:0000256" key="5">
    <source>
        <dbReference type="SAM" id="Phobius"/>
    </source>
</evidence>
<evidence type="ECO:0000313" key="7">
    <source>
        <dbReference type="EMBL" id="NQV63827.1"/>
    </source>
</evidence>
<sequence length="326" mass="33804">MLAIAAVIIGIVLLVFSADKFVDGAAAAAKRAGLPPLLIGMLVIGFGSSMPEMVISGLSASQGNSGLALGNAFGSNITNIALILGLTAAISPIRVESSILRRELPLLAFVTLTAAALLYVDGALSRTDGWILIGLFVVIMAWSIRAGVNNKTDHLAVMVEQELQAPMSMARAITYVVFGLILLVISSQILVWGGVEIARALGISDLIIGLTVVAVGTSLPELAASIAAVRKNEHDLALGNIIGSNLFNTSIVIGITGTIGPTLLEPGILSRDLPVLGILTAALFLMGYAFRGRTVGIITRLEGILLLIAYVIYNAGLVLTVITTKA</sequence>
<dbReference type="EMBL" id="JABMOJ010000022">
    <property type="protein sequence ID" value="NQV63827.1"/>
    <property type="molecule type" value="Genomic_DNA"/>
</dbReference>
<comment type="subcellular location">
    <subcellularLocation>
        <location evidence="1">Membrane</location>
        <topology evidence="1">Multi-pass membrane protein</topology>
    </subcellularLocation>
</comment>
<dbReference type="InterPro" id="IPR004481">
    <property type="entry name" value="K/Na/Ca-exchanger"/>
</dbReference>
<proteinExistence type="predicted"/>
<feature type="transmembrane region" description="Helical" evidence="5">
    <location>
        <begin position="169"/>
        <end position="194"/>
    </location>
</feature>
<keyword evidence="3 5" id="KW-1133">Transmembrane helix</keyword>
<evidence type="ECO:0000313" key="8">
    <source>
        <dbReference type="Proteomes" id="UP000754644"/>
    </source>
</evidence>
<evidence type="ECO:0000256" key="1">
    <source>
        <dbReference type="ARBA" id="ARBA00004141"/>
    </source>
</evidence>
<dbReference type="Gene3D" id="1.20.1420.30">
    <property type="entry name" value="NCX, central ion-binding region"/>
    <property type="match status" value="2"/>
</dbReference>
<keyword evidence="4 5" id="KW-0472">Membrane</keyword>
<dbReference type="GO" id="GO:0005262">
    <property type="term" value="F:calcium channel activity"/>
    <property type="evidence" value="ECO:0007669"/>
    <property type="project" value="TreeGrafter"/>
</dbReference>
<evidence type="ECO:0000256" key="4">
    <source>
        <dbReference type="ARBA" id="ARBA00023136"/>
    </source>
</evidence>
<accession>A0A973A7Y2</accession>
<dbReference type="AlphaFoldDB" id="A0A973A7Y2"/>
<feature type="transmembrane region" description="Helical" evidence="5">
    <location>
        <begin position="206"/>
        <end position="229"/>
    </location>
</feature>
<dbReference type="InterPro" id="IPR044880">
    <property type="entry name" value="NCX_ion-bd_dom_sf"/>
</dbReference>
<protein>
    <submittedName>
        <fullName evidence="7">Calcium/sodium antiporter</fullName>
    </submittedName>
</protein>
<dbReference type="InterPro" id="IPR004837">
    <property type="entry name" value="NaCa_Exmemb"/>
</dbReference>
<dbReference type="PANTHER" id="PTHR10846:SF8">
    <property type="entry name" value="INNER MEMBRANE PROTEIN YRBG"/>
    <property type="match status" value="1"/>
</dbReference>
<evidence type="ECO:0000256" key="3">
    <source>
        <dbReference type="ARBA" id="ARBA00022989"/>
    </source>
</evidence>
<organism evidence="7 8">
    <name type="scientific">SAR86 cluster bacterium</name>
    <dbReference type="NCBI Taxonomy" id="2030880"/>
    <lineage>
        <taxon>Bacteria</taxon>
        <taxon>Pseudomonadati</taxon>
        <taxon>Pseudomonadota</taxon>
        <taxon>Gammaproteobacteria</taxon>
        <taxon>SAR86 cluster</taxon>
    </lineage>
</organism>
<gene>
    <name evidence="7" type="ORF">HQ497_00555</name>
</gene>
<feature type="transmembrane region" description="Helical" evidence="5">
    <location>
        <begin position="104"/>
        <end position="124"/>
    </location>
</feature>
<dbReference type="GO" id="GO:0005886">
    <property type="term" value="C:plasma membrane"/>
    <property type="evidence" value="ECO:0007669"/>
    <property type="project" value="TreeGrafter"/>
</dbReference>
<name>A0A973A7Y2_9GAMM</name>
<dbReference type="NCBIfam" id="TIGR00367">
    <property type="entry name" value="calcium/sodium antiporter"/>
    <property type="match status" value="1"/>
</dbReference>
<evidence type="ECO:0000259" key="6">
    <source>
        <dbReference type="Pfam" id="PF01699"/>
    </source>
</evidence>
<evidence type="ECO:0000256" key="2">
    <source>
        <dbReference type="ARBA" id="ARBA00022692"/>
    </source>
</evidence>
<dbReference type="Pfam" id="PF01699">
    <property type="entry name" value="Na_Ca_ex"/>
    <property type="match status" value="2"/>
</dbReference>